<evidence type="ECO:0000256" key="2">
    <source>
        <dbReference type="ARBA" id="ARBA00004308"/>
    </source>
</evidence>
<feature type="disulfide bond" evidence="8">
    <location>
        <begin position="519"/>
        <end position="534"/>
    </location>
</feature>
<dbReference type="Gene3D" id="2.60.120.290">
    <property type="entry name" value="Spermadhesin, CUB domain"/>
    <property type="match status" value="1"/>
</dbReference>
<comment type="caution">
    <text evidence="8">Lacks conserved residue(s) required for the propagation of feature annotation.</text>
</comment>
<dbReference type="CDD" id="cd00112">
    <property type="entry name" value="LDLa"/>
    <property type="match status" value="2"/>
</dbReference>
<dbReference type="PANTHER" id="PTHR24270">
    <property type="entry name" value="LOW-DENSITY LIPOPROTEIN RECEPTOR-RELATED"/>
    <property type="match status" value="1"/>
</dbReference>
<keyword evidence="7 8" id="KW-1015">Disulfide bond</keyword>
<dbReference type="InterPro" id="IPR016187">
    <property type="entry name" value="CTDL_fold"/>
</dbReference>
<name>A0ABD0JHS0_9CAEN</name>
<evidence type="ECO:0000256" key="4">
    <source>
        <dbReference type="ARBA" id="ARBA00022737"/>
    </source>
</evidence>
<dbReference type="GO" id="GO:0016192">
    <property type="term" value="P:vesicle-mediated transport"/>
    <property type="evidence" value="ECO:0007669"/>
    <property type="project" value="UniProtKB-ARBA"/>
</dbReference>
<dbReference type="SUPFAM" id="SSF49854">
    <property type="entry name" value="Spermadhesin, CUB domain"/>
    <property type="match status" value="1"/>
</dbReference>
<dbReference type="PANTHER" id="PTHR24270:SF59">
    <property type="entry name" value="LDL RECEPTOR REPEAT-CONTAINING PROTEIN EGG-1-RELATED"/>
    <property type="match status" value="1"/>
</dbReference>
<dbReference type="EMBL" id="JACVVK020000433">
    <property type="protein sequence ID" value="KAK7474547.1"/>
    <property type="molecule type" value="Genomic_DNA"/>
</dbReference>
<dbReference type="CDD" id="cd00037">
    <property type="entry name" value="CLECT"/>
    <property type="match status" value="1"/>
</dbReference>
<keyword evidence="9" id="KW-0732">Signal</keyword>
<evidence type="ECO:0000313" key="10">
    <source>
        <dbReference type="EMBL" id="KAK7474547.1"/>
    </source>
</evidence>
<keyword evidence="4" id="KW-0677">Repeat</keyword>
<evidence type="ECO:0000256" key="7">
    <source>
        <dbReference type="ARBA" id="ARBA00023157"/>
    </source>
</evidence>
<dbReference type="SMART" id="SM00192">
    <property type="entry name" value="LDLa"/>
    <property type="match status" value="2"/>
</dbReference>
<dbReference type="PRINTS" id="PR00261">
    <property type="entry name" value="LDLRECEPTOR"/>
</dbReference>
<dbReference type="Gene3D" id="3.10.100.10">
    <property type="entry name" value="Mannose-Binding Protein A, subunit A"/>
    <property type="match status" value="1"/>
</dbReference>
<proteinExistence type="predicted"/>
<evidence type="ECO:0000313" key="11">
    <source>
        <dbReference type="Proteomes" id="UP001519460"/>
    </source>
</evidence>
<dbReference type="Proteomes" id="UP001519460">
    <property type="component" value="Unassembled WGS sequence"/>
</dbReference>
<feature type="signal peptide" evidence="9">
    <location>
        <begin position="1"/>
        <end position="26"/>
    </location>
</feature>
<sequence>MAVVLCVSSAALLTMMLMVQIPRVTCLDVTANVDVMEKTNTDPTLDGFVSDEDVPSVLQSAVCETSSVPVIFHTFLSLTTDDITRCFDARSHLPVSAAAGEISYSHVNKTFANDPACRLTLTAPEEQVVFFKMTSCRGYIQTPGWSDGKVYAANMDSCVTVDAPPLHFIMTSFLVIDLETGWFLGSGDVITLIKGENCVGEEAWRSTVGYIGLPEERLIQMNVMSIRFESDSQVEETGFRFFFSFHSQSALPQRLPDGKWNCSVPHWCDFKQHFLCTVKPECAGDEDAVFCLSAEDTCGHGAVLSGQKCFTYIVGSDVLPKVELNRTSWFAAREECAKRGMRLPNLETMMEQFLLSRILNVVNFEYFYIGLDMAREPMYHRSWQLSSGLIAYHIKVRDPKIEVKPPVCAAFIYTLRGKVAPVNCMEENTVDFLCELVDTKPLFESDRERVHLQIPTANASGLDLTLCPANHSTHTFLACDVHSACWWNPRDHCTAPMTPLPPSFLCANQHVHVPYTLMCDFRDDCGDESDENFCVFPTCLSSSRHPCDNGQCILQKKYCDGAHDCLDSSDERNCGEHVVVCDGPYCQKVIPPPAVIELDGLMEEVNVTQLAICPFLQTLNLSHVGVQRVHSEGFQPLAQLKVRIDQKDERKGFYLVCGVTSEHPTRLMLPTTHQVPKFHTTVRPDNFIVGKGFLNVQNSRPDVDKTRPGVHAVDSAWYTSYLEDQTDPNKINDVTDFGAEKVPIFAKKSDGELLELVSVEFFYCSQVLGLHRQNWHLANDPITFELDTAGHVQM</sequence>
<dbReference type="InterPro" id="IPR036055">
    <property type="entry name" value="LDL_receptor-like_sf"/>
</dbReference>
<dbReference type="SUPFAM" id="SSF56436">
    <property type="entry name" value="C-type lectin-like"/>
    <property type="match status" value="1"/>
</dbReference>
<evidence type="ECO:0000256" key="8">
    <source>
        <dbReference type="PROSITE-ProRule" id="PRU00124"/>
    </source>
</evidence>
<gene>
    <name evidence="10" type="ORF">BaRGS_00034192</name>
</gene>
<dbReference type="InterPro" id="IPR016186">
    <property type="entry name" value="C-type_lectin-like/link_sf"/>
</dbReference>
<feature type="disulfide bond" evidence="8">
    <location>
        <begin position="547"/>
        <end position="565"/>
    </location>
</feature>
<evidence type="ECO:0000256" key="5">
    <source>
        <dbReference type="ARBA" id="ARBA00022989"/>
    </source>
</evidence>
<dbReference type="InterPro" id="IPR050685">
    <property type="entry name" value="LDLR"/>
</dbReference>
<evidence type="ECO:0000256" key="3">
    <source>
        <dbReference type="ARBA" id="ARBA00022692"/>
    </source>
</evidence>
<dbReference type="GO" id="GO:0012505">
    <property type="term" value="C:endomembrane system"/>
    <property type="evidence" value="ECO:0007669"/>
    <property type="project" value="UniProtKB-SubCell"/>
</dbReference>
<dbReference type="PROSITE" id="PS01209">
    <property type="entry name" value="LDLRA_1"/>
    <property type="match status" value="1"/>
</dbReference>
<evidence type="ECO:0000256" key="9">
    <source>
        <dbReference type="SAM" id="SignalP"/>
    </source>
</evidence>
<keyword evidence="11" id="KW-1185">Reference proteome</keyword>
<organism evidence="10 11">
    <name type="scientific">Batillaria attramentaria</name>
    <dbReference type="NCBI Taxonomy" id="370345"/>
    <lineage>
        <taxon>Eukaryota</taxon>
        <taxon>Metazoa</taxon>
        <taxon>Spiralia</taxon>
        <taxon>Lophotrochozoa</taxon>
        <taxon>Mollusca</taxon>
        <taxon>Gastropoda</taxon>
        <taxon>Caenogastropoda</taxon>
        <taxon>Sorbeoconcha</taxon>
        <taxon>Cerithioidea</taxon>
        <taxon>Batillariidae</taxon>
        <taxon>Batillaria</taxon>
    </lineage>
</organism>
<protein>
    <submittedName>
        <fullName evidence="10">Uncharacterized protein</fullName>
    </submittedName>
</protein>
<dbReference type="InterPro" id="IPR035914">
    <property type="entry name" value="Sperma_CUB_dom_sf"/>
</dbReference>
<dbReference type="SUPFAM" id="SSF57424">
    <property type="entry name" value="LDL receptor-like module"/>
    <property type="match status" value="2"/>
</dbReference>
<keyword evidence="5" id="KW-1133">Transmembrane helix</keyword>
<accession>A0ABD0JHS0</accession>
<dbReference type="AlphaFoldDB" id="A0ABD0JHS0"/>
<evidence type="ECO:0000256" key="1">
    <source>
        <dbReference type="ARBA" id="ARBA00004167"/>
    </source>
</evidence>
<reference evidence="10 11" key="1">
    <citation type="journal article" date="2023" name="Sci. Data">
        <title>Genome assembly of the Korean intertidal mud-creeper Batillaria attramentaria.</title>
        <authorList>
            <person name="Patra A.K."/>
            <person name="Ho P.T."/>
            <person name="Jun S."/>
            <person name="Lee S.J."/>
            <person name="Kim Y."/>
            <person name="Won Y.J."/>
        </authorList>
    </citation>
    <scope>NUCLEOTIDE SEQUENCE [LARGE SCALE GENOMIC DNA]</scope>
    <source>
        <strain evidence="10">Wonlab-2016</strain>
    </source>
</reference>
<dbReference type="InterPro" id="IPR002172">
    <property type="entry name" value="LDrepeatLR_classA_rpt"/>
</dbReference>
<dbReference type="PROSITE" id="PS50068">
    <property type="entry name" value="LDLRA_2"/>
    <property type="match status" value="2"/>
</dbReference>
<comment type="caution">
    <text evidence="10">The sequence shown here is derived from an EMBL/GenBank/DDBJ whole genome shotgun (WGS) entry which is preliminary data.</text>
</comment>
<comment type="subcellular location">
    <subcellularLocation>
        <location evidence="2">Endomembrane system</location>
    </subcellularLocation>
    <subcellularLocation>
        <location evidence="1">Membrane</location>
        <topology evidence="1">Single-pass membrane protein</topology>
    </subcellularLocation>
</comment>
<keyword evidence="3" id="KW-0812">Transmembrane</keyword>
<dbReference type="InterPro" id="IPR023415">
    <property type="entry name" value="LDLR_class-A_CS"/>
</dbReference>
<feature type="chain" id="PRO_5044746570" evidence="9">
    <location>
        <begin position="27"/>
        <end position="794"/>
    </location>
</feature>
<feature type="disulfide bond" evidence="8">
    <location>
        <begin position="559"/>
        <end position="574"/>
    </location>
</feature>
<dbReference type="Gene3D" id="4.10.400.10">
    <property type="entry name" value="Low-density Lipoprotein Receptor"/>
    <property type="match status" value="2"/>
</dbReference>
<dbReference type="Pfam" id="PF00057">
    <property type="entry name" value="Ldl_recept_a"/>
    <property type="match status" value="1"/>
</dbReference>
<evidence type="ECO:0000256" key="6">
    <source>
        <dbReference type="ARBA" id="ARBA00023136"/>
    </source>
</evidence>
<keyword evidence="6" id="KW-0472">Membrane</keyword>
<dbReference type="GO" id="GO:0016020">
    <property type="term" value="C:membrane"/>
    <property type="evidence" value="ECO:0007669"/>
    <property type="project" value="UniProtKB-SubCell"/>
</dbReference>